<dbReference type="OrthoDB" id="6132759at2759"/>
<feature type="transmembrane region" description="Helical" evidence="12">
    <location>
        <begin position="146"/>
        <end position="171"/>
    </location>
</feature>
<dbReference type="GO" id="GO:0015293">
    <property type="term" value="F:symporter activity"/>
    <property type="evidence" value="ECO:0007669"/>
    <property type="project" value="TreeGrafter"/>
</dbReference>
<name>A0A7R8XMD0_9CRUS</name>
<feature type="transmembrane region" description="Helical" evidence="12">
    <location>
        <begin position="74"/>
        <end position="93"/>
    </location>
</feature>
<keyword evidence="4" id="KW-1003">Cell membrane</keyword>
<accession>A0A7R8XMD0</accession>
<keyword evidence="5 12" id="KW-0812">Transmembrane</keyword>
<keyword evidence="10" id="KW-0739">Sodium transport</keyword>
<feature type="transmembrane region" description="Helical" evidence="12">
    <location>
        <begin position="225"/>
        <end position="248"/>
    </location>
</feature>
<feature type="transmembrane region" description="Helical" evidence="12">
    <location>
        <begin position="342"/>
        <end position="365"/>
    </location>
</feature>
<dbReference type="Gene3D" id="1.20.1730.10">
    <property type="entry name" value="Sodium/glucose cotransporter"/>
    <property type="match status" value="1"/>
</dbReference>
<evidence type="ECO:0000256" key="4">
    <source>
        <dbReference type="ARBA" id="ARBA00022475"/>
    </source>
</evidence>
<evidence type="ECO:0000256" key="1">
    <source>
        <dbReference type="ARBA" id="ARBA00004651"/>
    </source>
</evidence>
<dbReference type="CDD" id="cd11492">
    <property type="entry name" value="SLC5sbd_NIS-SMVT"/>
    <property type="match status" value="1"/>
</dbReference>
<dbReference type="InterPro" id="IPR051163">
    <property type="entry name" value="Sodium:Solute_Symporter_SSF"/>
</dbReference>
<evidence type="ECO:0000256" key="8">
    <source>
        <dbReference type="ARBA" id="ARBA00023065"/>
    </source>
</evidence>
<evidence type="ECO:0000256" key="12">
    <source>
        <dbReference type="SAM" id="Phobius"/>
    </source>
</evidence>
<evidence type="ECO:0000256" key="6">
    <source>
        <dbReference type="ARBA" id="ARBA00022989"/>
    </source>
</evidence>
<dbReference type="Proteomes" id="UP000677054">
    <property type="component" value="Unassembled WGS sequence"/>
</dbReference>
<keyword evidence="14" id="KW-1185">Reference proteome</keyword>
<keyword evidence="8" id="KW-0406">Ion transport</keyword>
<dbReference type="InterPro" id="IPR038377">
    <property type="entry name" value="Na/Glc_symporter_sf"/>
</dbReference>
<dbReference type="EMBL" id="LR901568">
    <property type="protein sequence ID" value="CAD7248899.1"/>
    <property type="molecule type" value="Genomic_DNA"/>
</dbReference>
<evidence type="ECO:0000256" key="7">
    <source>
        <dbReference type="ARBA" id="ARBA00023053"/>
    </source>
</evidence>
<evidence type="ECO:0000256" key="9">
    <source>
        <dbReference type="ARBA" id="ARBA00023136"/>
    </source>
</evidence>
<protein>
    <recommendedName>
        <fullName evidence="15">Sodium-coupled monocarboxylate transporter 1</fullName>
    </recommendedName>
</protein>
<dbReference type="PANTHER" id="PTHR42985:SF40">
    <property type="entry name" value="LD47995P-RELATED"/>
    <property type="match status" value="1"/>
</dbReference>
<evidence type="ECO:0000256" key="11">
    <source>
        <dbReference type="RuleBase" id="RU362091"/>
    </source>
</evidence>
<feature type="transmembrane region" description="Helical" evidence="12">
    <location>
        <begin position="445"/>
        <end position="467"/>
    </location>
</feature>
<keyword evidence="6 12" id="KW-1133">Transmembrane helix</keyword>
<feature type="transmembrane region" description="Helical" evidence="12">
    <location>
        <begin position="565"/>
        <end position="586"/>
    </location>
</feature>
<keyword evidence="7" id="KW-0915">Sodium</keyword>
<feature type="transmembrane region" description="Helical" evidence="12">
    <location>
        <begin position="113"/>
        <end position="134"/>
    </location>
</feature>
<organism evidence="13">
    <name type="scientific">Darwinula stevensoni</name>
    <dbReference type="NCBI Taxonomy" id="69355"/>
    <lineage>
        <taxon>Eukaryota</taxon>
        <taxon>Metazoa</taxon>
        <taxon>Ecdysozoa</taxon>
        <taxon>Arthropoda</taxon>
        <taxon>Crustacea</taxon>
        <taxon>Oligostraca</taxon>
        <taxon>Ostracoda</taxon>
        <taxon>Podocopa</taxon>
        <taxon>Podocopida</taxon>
        <taxon>Darwinulocopina</taxon>
        <taxon>Darwinuloidea</taxon>
        <taxon>Darwinulidae</taxon>
        <taxon>Darwinula</taxon>
    </lineage>
</organism>
<feature type="transmembrane region" description="Helical" evidence="12">
    <location>
        <begin position="192"/>
        <end position="213"/>
    </location>
</feature>
<feature type="transmembrane region" description="Helical" evidence="12">
    <location>
        <begin position="402"/>
        <end position="425"/>
    </location>
</feature>
<dbReference type="NCBIfam" id="TIGR00813">
    <property type="entry name" value="sss"/>
    <property type="match status" value="1"/>
</dbReference>
<evidence type="ECO:0000256" key="2">
    <source>
        <dbReference type="ARBA" id="ARBA00006434"/>
    </source>
</evidence>
<evidence type="ECO:0000313" key="13">
    <source>
        <dbReference type="EMBL" id="CAD7248899.1"/>
    </source>
</evidence>
<dbReference type="GO" id="GO:0005886">
    <property type="term" value="C:plasma membrane"/>
    <property type="evidence" value="ECO:0007669"/>
    <property type="project" value="UniProtKB-SubCell"/>
</dbReference>
<feature type="transmembrane region" description="Helical" evidence="12">
    <location>
        <begin position="500"/>
        <end position="519"/>
    </location>
</feature>
<keyword evidence="3" id="KW-0813">Transport</keyword>
<feature type="transmembrane region" description="Helical" evidence="12">
    <location>
        <begin position="473"/>
        <end position="493"/>
    </location>
</feature>
<dbReference type="PROSITE" id="PS50283">
    <property type="entry name" value="NA_SOLUT_SYMP_3"/>
    <property type="match status" value="1"/>
</dbReference>
<comment type="similarity">
    <text evidence="2 11">Belongs to the sodium:solute symporter (SSF) (TC 2.A.21) family.</text>
</comment>
<dbReference type="GO" id="GO:0006814">
    <property type="term" value="P:sodium ion transport"/>
    <property type="evidence" value="ECO:0007669"/>
    <property type="project" value="UniProtKB-KW"/>
</dbReference>
<dbReference type="AlphaFoldDB" id="A0A7R8XMD0"/>
<sequence length="650" mass="70753">MGWILVSFLPVLPQYRFSARILRSSKHCHTRDREVTVGTIVLCEESAAFSPHGTYRMTDETTLPPAMELKTLSVIDYAVFAGSLLLTLLIGLYQAWKGRKDSAKELVVASKGLSLGPITLSLVATYMSAVLLLGTPAEIYANGTQWWITIIGFMIGIPLASLIFLPIFYRLKPTSIFQYFELRYNSKMVRTFASLLYVFQMTLYMGVALYAPVVAVTAMTTIPEWLAIGVAGAICTLYTAIGGLRAVVWTDVFQVSIMVAGMLIIVIYGTVLVGGIHEVWRINAEYQRVTFFNFSGDIFERHTFWWIVSNTAIGWMLVHGANQASVQRYCSLPTIGQARWALLLNVPGVVTLVCLACAAGVVIFANYADCDPLKAGIIQKKDEIIPYFVTDKLGHLTGLPGVFLACLFSGALSTLSSGLNSLAAVTWEDGVKQFHWGRQLDESKAVLLTKLLSALYGVIAIGLALLAGKLGGVLQVCVTVTSVIAAPLLVLFLSSGVVSGALVALMVASWIGFGSFIVGTPKPEPLPSSIRDCPSHFNLTEAVRGTELAVQAEGTTERSVYHISYLLYMHMGLISGMVVTIIMSLLTGCSKEEEIHEGLVLERCRKLFACRRLAGDASYHLEVTGTSMSRKDPSCTTICSELMPENSQSP</sequence>
<comment type="subcellular location">
    <subcellularLocation>
        <location evidence="1">Cell membrane</location>
        <topology evidence="1">Multi-pass membrane protein</topology>
    </subcellularLocation>
</comment>
<evidence type="ECO:0000256" key="10">
    <source>
        <dbReference type="ARBA" id="ARBA00023201"/>
    </source>
</evidence>
<dbReference type="EMBL" id="CAJPEV010002051">
    <property type="protein sequence ID" value="CAG0895446.1"/>
    <property type="molecule type" value="Genomic_DNA"/>
</dbReference>
<evidence type="ECO:0000313" key="14">
    <source>
        <dbReference type="Proteomes" id="UP000677054"/>
    </source>
</evidence>
<reference evidence="13" key="1">
    <citation type="submission" date="2020-11" db="EMBL/GenBank/DDBJ databases">
        <authorList>
            <person name="Tran Van P."/>
        </authorList>
    </citation>
    <scope>NUCLEOTIDE SEQUENCE</scope>
</reference>
<evidence type="ECO:0000256" key="5">
    <source>
        <dbReference type="ARBA" id="ARBA00022692"/>
    </source>
</evidence>
<dbReference type="Pfam" id="PF00474">
    <property type="entry name" value="SSF"/>
    <property type="match status" value="1"/>
</dbReference>
<dbReference type="InterPro" id="IPR001734">
    <property type="entry name" value="Na/solute_symporter"/>
</dbReference>
<gene>
    <name evidence="13" type="ORF">DSTB1V02_LOCUS8706</name>
</gene>
<keyword evidence="9 12" id="KW-0472">Membrane</keyword>
<proteinExistence type="inferred from homology"/>
<dbReference type="PANTHER" id="PTHR42985">
    <property type="entry name" value="SODIUM-COUPLED MONOCARBOXYLATE TRANSPORTER"/>
    <property type="match status" value="1"/>
</dbReference>
<evidence type="ECO:0000256" key="3">
    <source>
        <dbReference type="ARBA" id="ARBA00022448"/>
    </source>
</evidence>
<feature type="transmembrane region" description="Helical" evidence="12">
    <location>
        <begin position="303"/>
        <end position="321"/>
    </location>
</feature>
<evidence type="ECO:0008006" key="15">
    <source>
        <dbReference type="Google" id="ProtNLM"/>
    </source>
</evidence>
<feature type="transmembrane region" description="Helical" evidence="12">
    <location>
        <begin position="255"/>
        <end position="276"/>
    </location>
</feature>